<proteinExistence type="predicted"/>
<reference evidence="1 2" key="1">
    <citation type="submission" date="2016-03" db="EMBL/GenBank/DDBJ databases">
        <title>Comparative genomics of Rickettsiella.</title>
        <authorList>
            <person name="Chandler C."/>
            <person name="Wang Y."/>
        </authorList>
    </citation>
    <scope>NUCLEOTIDE SEQUENCE [LARGE SCALE GENOMIC DNA]</scope>
    <source>
        <strain evidence="1 2">RCFS May 2013</strain>
    </source>
</reference>
<dbReference type="EMBL" id="LUKY01000022">
    <property type="protein sequence ID" value="OIZ96454.1"/>
    <property type="molecule type" value="Genomic_DNA"/>
</dbReference>
<organism evidence="1 2">
    <name type="scientific">Candidatus Rickettsiella isopodorum</name>
    <dbReference type="NCBI Taxonomy" id="1225476"/>
    <lineage>
        <taxon>Bacteria</taxon>
        <taxon>Pseudomonadati</taxon>
        <taxon>Pseudomonadota</taxon>
        <taxon>Gammaproteobacteria</taxon>
        <taxon>Legionellales</taxon>
        <taxon>Coxiellaceae</taxon>
        <taxon>Rickettsiella</taxon>
    </lineage>
</organism>
<dbReference type="STRING" id="1225476.A1D18_00175"/>
<dbReference type="Proteomes" id="UP000183924">
    <property type="component" value="Unassembled WGS sequence"/>
</dbReference>
<keyword evidence="2" id="KW-1185">Reference proteome</keyword>
<dbReference type="OrthoDB" id="7032811at2"/>
<evidence type="ECO:0000313" key="1">
    <source>
        <dbReference type="EMBL" id="OIZ96454.1"/>
    </source>
</evidence>
<sequence length="114" mass="13572">MQPRLIRLRDAAKYLGMDRNRFNNEVRPFLVTLKIGQQGVAFDRLDLDQWANEFKKHQGKPAQRTMHWQHHGMLTLLREKKHSTLTKKIVNEEFQQLVDELLEKKTNPSNHKTN</sequence>
<name>A0A1J8NR38_9COXI</name>
<protein>
    <submittedName>
        <fullName evidence="1">Uncharacterized protein</fullName>
    </submittedName>
</protein>
<dbReference type="RefSeq" id="WP_071661810.1">
    <property type="nucleotide sequence ID" value="NZ_LUKY01000022.1"/>
</dbReference>
<evidence type="ECO:0000313" key="2">
    <source>
        <dbReference type="Proteomes" id="UP000183924"/>
    </source>
</evidence>
<dbReference type="AlphaFoldDB" id="A0A1J8NR38"/>
<comment type="caution">
    <text evidence="1">The sequence shown here is derived from an EMBL/GenBank/DDBJ whole genome shotgun (WGS) entry which is preliminary data.</text>
</comment>
<gene>
    <name evidence="1" type="ORF">A1D18_00175</name>
</gene>
<accession>A0A1J8NR38</accession>